<dbReference type="Pfam" id="PF05140">
    <property type="entry name" value="ResB"/>
    <property type="match status" value="1"/>
</dbReference>
<keyword evidence="3" id="KW-0201">Cytochrome c-type biogenesis</keyword>
<gene>
    <name evidence="8" type="ORF">PQR63_00310</name>
</gene>
<evidence type="ECO:0000256" key="1">
    <source>
        <dbReference type="ARBA" id="ARBA00004141"/>
    </source>
</evidence>
<reference evidence="8 9" key="1">
    <citation type="journal article" date="2024" name="Chem. Sci.">
        <title>Discovery of megapolipeptins by genome mining of a Burkholderiales bacteria collection.</title>
        <authorList>
            <person name="Paulo B.S."/>
            <person name="Recchia M.J.J."/>
            <person name="Lee S."/>
            <person name="Fergusson C.H."/>
            <person name="Romanowski S.B."/>
            <person name="Hernandez A."/>
            <person name="Krull N."/>
            <person name="Liu D.Y."/>
            <person name="Cavanagh H."/>
            <person name="Bos A."/>
            <person name="Gray C.A."/>
            <person name="Murphy B.T."/>
            <person name="Linington R.G."/>
            <person name="Eustaquio A.S."/>
        </authorList>
    </citation>
    <scope>NUCLEOTIDE SEQUENCE [LARGE SCALE GENOMIC DNA]</scope>
    <source>
        <strain evidence="8 9">RL21-008-BIB-B</strain>
    </source>
</reference>
<evidence type="ECO:0000256" key="3">
    <source>
        <dbReference type="ARBA" id="ARBA00022748"/>
    </source>
</evidence>
<evidence type="ECO:0000256" key="6">
    <source>
        <dbReference type="SAM" id="Phobius"/>
    </source>
</evidence>
<evidence type="ECO:0000256" key="2">
    <source>
        <dbReference type="ARBA" id="ARBA00022692"/>
    </source>
</evidence>
<comment type="subcellular location">
    <subcellularLocation>
        <location evidence="1">Membrane</location>
        <topology evidence="1">Multi-pass membrane protein</topology>
    </subcellularLocation>
</comment>
<evidence type="ECO:0000259" key="7">
    <source>
        <dbReference type="Pfam" id="PF05140"/>
    </source>
</evidence>
<keyword evidence="2 6" id="KW-0812">Transmembrane</keyword>
<keyword evidence="9" id="KW-1185">Reference proteome</keyword>
<accession>A0ABW8Z0T9</accession>
<protein>
    <submittedName>
        <fullName evidence="8">Cytochrome c biogenesis protein ResB</fullName>
    </submittedName>
</protein>
<dbReference type="InterPro" id="IPR023494">
    <property type="entry name" value="Cyt_c_bgen_Ccs1/CcsB/ResB"/>
</dbReference>
<name>A0ABW8Z0T9_9BURK</name>
<feature type="transmembrane region" description="Helical" evidence="6">
    <location>
        <begin position="639"/>
        <end position="657"/>
    </location>
</feature>
<evidence type="ECO:0000313" key="9">
    <source>
        <dbReference type="Proteomes" id="UP001629214"/>
    </source>
</evidence>
<evidence type="ECO:0000256" key="4">
    <source>
        <dbReference type="ARBA" id="ARBA00022989"/>
    </source>
</evidence>
<feature type="transmembrane region" description="Helical" evidence="6">
    <location>
        <begin position="174"/>
        <end position="192"/>
    </location>
</feature>
<sequence length="706" mass="78278">MTGSTAGIQLKTRQRWLADVVELFSSMRFAISLLTLIAIAAIIGTVLKQNEPMPNYVNQFGPFWFEVFNKAGLYAVYSAWWFLLIMGFLVLSTSLCITRNGPKMLKDVKSWRENVREQSLQNFHHKAEWTVATPVAALAQQLAQRIGANGYKVKLVEKEGATLIAAKKGAANKWGYIFAHSAIVIICIGGLLDSDLPIRFQQWFYGKTPFAGNGVISQIPAEHRLGLGNPTFRGNTLIPEGASSSTAIIPQQNGVMIQDLPFTIHLKRFVIDYYSTGMPKLFASDVIVRDNATGKDFSATIKVNEPLIYNGVAVYQSSFEDGGSKLRLTGHAMSGAEDKTFQIAGEVNGSTPLASADKGKDSDYTVEWTGFRPFNVENMSNSASQDVRSVNKNVNKSFAAGFDKHLGSGAKNANNKDLKNVGPSVQYKLRDKTGQAREFLNYMMSVQVDGAYVFLAGVRDMPDEPFRYLRIPADENDSVNEWMRLRAALANPALREEAAARYARQAMKGTSTASDQLREQVQQSALRGLSIFAGDGKESGYIAVSRFIEKIPAAEQEKAADIFMKILNGSMWELWQVAREKSGQPPMATDEKHARFLQLAINAMADAGFYHAPVYLQLSSFDEVKASVFQVTRSPGKKVVYLGCLFLVLGVFSMLYIRERRLWVWIRPQESDAGGSHALMAMSTQRKTLDFEKEFELLKAKLAQTA</sequence>
<dbReference type="InterPro" id="IPR007816">
    <property type="entry name" value="ResB-like_domain"/>
</dbReference>
<feature type="transmembrane region" description="Helical" evidence="6">
    <location>
        <begin position="20"/>
        <end position="47"/>
    </location>
</feature>
<feature type="domain" description="ResB-like" evidence="7">
    <location>
        <begin position="27"/>
        <end position="696"/>
    </location>
</feature>
<dbReference type="Proteomes" id="UP001629214">
    <property type="component" value="Unassembled WGS sequence"/>
</dbReference>
<organism evidence="8 9">
    <name type="scientific">Herbaspirillum rhizosphaerae</name>
    <dbReference type="NCBI Taxonomy" id="346179"/>
    <lineage>
        <taxon>Bacteria</taxon>
        <taxon>Pseudomonadati</taxon>
        <taxon>Pseudomonadota</taxon>
        <taxon>Betaproteobacteria</taxon>
        <taxon>Burkholderiales</taxon>
        <taxon>Oxalobacteraceae</taxon>
        <taxon>Herbaspirillum</taxon>
    </lineage>
</organism>
<comment type="caution">
    <text evidence="8">The sequence shown here is derived from an EMBL/GenBank/DDBJ whole genome shotgun (WGS) entry which is preliminary data.</text>
</comment>
<dbReference type="RefSeq" id="WP_408164675.1">
    <property type="nucleotide sequence ID" value="NZ_JAQQFR010000001.1"/>
</dbReference>
<feature type="transmembrane region" description="Helical" evidence="6">
    <location>
        <begin position="74"/>
        <end position="97"/>
    </location>
</feature>
<dbReference type="PANTHER" id="PTHR31566:SF0">
    <property type="entry name" value="CYTOCHROME C BIOGENESIS PROTEIN CCS1, CHLOROPLASTIC"/>
    <property type="match status" value="1"/>
</dbReference>
<evidence type="ECO:0000313" key="8">
    <source>
        <dbReference type="EMBL" id="MFL9876807.1"/>
    </source>
</evidence>
<evidence type="ECO:0000256" key="5">
    <source>
        <dbReference type="ARBA" id="ARBA00023136"/>
    </source>
</evidence>
<dbReference type="EMBL" id="JAQQFR010000001">
    <property type="protein sequence ID" value="MFL9876807.1"/>
    <property type="molecule type" value="Genomic_DNA"/>
</dbReference>
<keyword evidence="4 6" id="KW-1133">Transmembrane helix</keyword>
<dbReference type="PANTHER" id="PTHR31566">
    <property type="entry name" value="CYTOCHROME C BIOGENESIS PROTEIN CCS1, CHLOROPLASTIC"/>
    <property type="match status" value="1"/>
</dbReference>
<keyword evidence="5 6" id="KW-0472">Membrane</keyword>
<proteinExistence type="predicted"/>